<dbReference type="OrthoDB" id="26750at2"/>
<dbReference type="PANTHER" id="PTHR36558:SF1">
    <property type="entry name" value="RESTRICTION ENDONUCLEASE DOMAIN-CONTAINING PROTEIN-RELATED"/>
    <property type="match status" value="1"/>
</dbReference>
<sequence length="202" mass="23386">MSALPNFTYLSPEAYLLGENDRTDAVKYEYVNGQVYAMADASRNHNRLARNLTTRLDIHLRGSRCEVFQGDMKVGIQTASEQHFYYPDVQVSCVEENNRYFNTSPCLIIEVLSESTARVDRYEKLVAYRLLDSLQEYVLCSQETAHVEIYRKRTGWQTEYFVAGQYFTLESVGLTVGMNELYEFLLPQKRSKMTLRSEALIP</sequence>
<dbReference type="InterPro" id="IPR008538">
    <property type="entry name" value="Uma2"/>
</dbReference>
<dbReference type="CDD" id="cd06260">
    <property type="entry name" value="DUF820-like"/>
    <property type="match status" value="1"/>
</dbReference>
<keyword evidence="2" id="KW-0255">Endonuclease</keyword>
<dbReference type="EMBL" id="FUYB01000002">
    <property type="protein sequence ID" value="SKA70432.1"/>
    <property type="molecule type" value="Genomic_DNA"/>
</dbReference>
<proteinExistence type="predicted"/>
<dbReference type="Pfam" id="PF05685">
    <property type="entry name" value="Uma2"/>
    <property type="match status" value="1"/>
</dbReference>
<evidence type="ECO:0000313" key="3">
    <source>
        <dbReference type="Proteomes" id="UP000190460"/>
    </source>
</evidence>
<organism evidence="2 3">
    <name type="scientific">Thiothrix eikelboomii</name>
    <dbReference type="NCBI Taxonomy" id="92487"/>
    <lineage>
        <taxon>Bacteria</taxon>
        <taxon>Pseudomonadati</taxon>
        <taxon>Pseudomonadota</taxon>
        <taxon>Gammaproteobacteria</taxon>
        <taxon>Thiotrichales</taxon>
        <taxon>Thiotrichaceae</taxon>
        <taxon>Thiothrix</taxon>
    </lineage>
</organism>
<reference evidence="2 3" key="1">
    <citation type="submission" date="2017-02" db="EMBL/GenBank/DDBJ databases">
        <authorList>
            <person name="Peterson S.W."/>
        </authorList>
    </citation>
    <scope>NUCLEOTIDE SEQUENCE [LARGE SCALE GENOMIC DNA]</scope>
    <source>
        <strain evidence="2 3">ATCC 49788</strain>
    </source>
</reference>
<accession>A0A1T4VZJ2</accession>
<keyword evidence="2" id="KW-0378">Hydrolase</keyword>
<dbReference type="RefSeq" id="WP_078921204.1">
    <property type="nucleotide sequence ID" value="NZ_FUYB01000002.1"/>
</dbReference>
<name>A0A1T4VZJ2_9GAMM</name>
<protein>
    <submittedName>
        <fullName evidence="2">Endonuclease, Uma2 family (Restriction endonuclease fold)</fullName>
    </submittedName>
</protein>
<dbReference type="PANTHER" id="PTHR36558">
    <property type="entry name" value="GLR1098 PROTEIN"/>
    <property type="match status" value="1"/>
</dbReference>
<dbReference type="InterPro" id="IPR012296">
    <property type="entry name" value="Nuclease_put_TT1808"/>
</dbReference>
<dbReference type="STRING" id="92487.SAMN02745130_00730"/>
<keyword evidence="3" id="KW-1185">Reference proteome</keyword>
<evidence type="ECO:0000259" key="1">
    <source>
        <dbReference type="Pfam" id="PF05685"/>
    </source>
</evidence>
<evidence type="ECO:0000313" key="2">
    <source>
        <dbReference type="EMBL" id="SKA70432.1"/>
    </source>
</evidence>
<dbReference type="GO" id="GO:0004519">
    <property type="term" value="F:endonuclease activity"/>
    <property type="evidence" value="ECO:0007669"/>
    <property type="project" value="UniProtKB-KW"/>
</dbReference>
<gene>
    <name evidence="2" type="ORF">SAMN02745130_00730</name>
</gene>
<dbReference type="Proteomes" id="UP000190460">
    <property type="component" value="Unassembled WGS sequence"/>
</dbReference>
<dbReference type="SUPFAM" id="SSF52980">
    <property type="entry name" value="Restriction endonuclease-like"/>
    <property type="match status" value="1"/>
</dbReference>
<dbReference type="Gene3D" id="3.90.1570.10">
    <property type="entry name" value="tt1808, chain A"/>
    <property type="match status" value="1"/>
</dbReference>
<keyword evidence="2" id="KW-0540">Nuclease</keyword>
<dbReference type="InterPro" id="IPR011335">
    <property type="entry name" value="Restrct_endonuc-II-like"/>
</dbReference>
<feature type="domain" description="Putative restriction endonuclease" evidence="1">
    <location>
        <begin position="22"/>
        <end position="169"/>
    </location>
</feature>
<dbReference type="AlphaFoldDB" id="A0A1T4VZJ2"/>